<evidence type="ECO:0000256" key="1">
    <source>
        <dbReference type="SAM" id="Phobius"/>
    </source>
</evidence>
<dbReference type="Proteomes" id="UP000095237">
    <property type="component" value="Unassembled WGS sequence"/>
</dbReference>
<accession>A0A1E5IFV1</accession>
<dbReference type="EMBL" id="LNVX01000743">
    <property type="protein sequence ID" value="OEG69382.1"/>
    <property type="molecule type" value="Genomic_DNA"/>
</dbReference>
<name>A0A1E5IFV1_ENDTX</name>
<feature type="transmembrane region" description="Helical" evidence="1">
    <location>
        <begin position="36"/>
        <end position="63"/>
    </location>
</feature>
<sequence length="110" mass="12649">MFYNIKMLFFVIVYLMSMLLYCFIGKQLALAGITPGFILGSLIIFGGIVVSCFIASLVLLLLFKYSYLTCCRIFKKEKSGFSVFSKNFWIIFTGLIYLIILIVFLKVTEY</sequence>
<comment type="caution">
    <text evidence="2">The sequence shown here is derived from an EMBL/GenBank/DDBJ whole genome shotgun (WGS) entry which is preliminary data.</text>
</comment>
<protein>
    <submittedName>
        <fullName evidence="2">Uncharacterized protein</fullName>
    </submittedName>
</protein>
<evidence type="ECO:0000313" key="2">
    <source>
        <dbReference type="EMBL" id="OEG69382.1"/>
    </source>
</evidence>
<keyword evidence="3" id="KW-1185">Reference proteome</keyword>
<keyword evidence="1" id="KW-1133">Transmembrane helix</keyword>
<keyword evidence="1" id="KW-0472">Membrane</keyword>
<reference evidence="2 3" key="1">
    <citation type="submission" date="2015-11" db="EMBL/GenBank/DDBJ databases">
        <title>Evidence for parallel genomic evolution in an endosymbiosis of termite gut flagellates.</title>
        <authorList>
            <person name="Zheng H."/>
        </authorList>
    </citation>
    <scope>NUCLEOTIDE SEQUENCE [LARGE SCALE GENOMIC DNA]</scope>
    <source>
        <strain evidence="2 3">CET450</strain>
    </source>
</reference>
<feature type="transmembrane region" description="Helical" evidence="1">
    <location>
        <begin position="7"/>
        <end position="30"/>
    </location>
</feature>
<gene>
    <name evidence="2" type="ORF">ATZ36_09890</name>
</gene>
<feature type="transmembrane region" description="Helical" evidence="1">
    <location>
        <begin position="84"/>
        <end position="105"/>
    </location>
</feature>
<keyword evidence="1" id="KW-0812">Transmembrane</keyword>
<dbReference type="AlphaFoldDB" id="A0A1E5IFV1"/>
<evidence type="ECO:0000313" key="3">
    <source>
        <dbReference type="Proteomes" id="UP000095237"/>
    </source>
</evidence>
<organism evidence="2 3">
    <name type="scientific">Endomicrobium trichonymphae</name>
    <dbReference type="NCBI Taxonomy" id="1408204"/>
    <lineage>
        <taxon>Bacteria</taxon>
        <taxon>Pseudomonadati</taxon>
        <taxon>Elusimicrobiota</taxon>
        <taxon>Endomicrobiia</taxon>
        <taxon>Endomicrobiales</taxon>
        <taxon>Endomicrobiaceae</taxon>
        <taxon>Candidatus Endomicrobiellum</taxon>
    </lineage>
</organism>
<proteinExistence type="predicted"/>